<dbReference type="PRINTS" id="PR01653">
    <property type="entry name" value="TCTPROTEIN"/>
</dbReference>
<evidence type="ECO:0000256" key="1">
    <source>
        <dbReference type="ARBA" id="ARBA00014759"/>
    </source>
</evidence>
<reference evidence="4" key="1">
    <citation type="submission" date="2019-04" db="EMBL/GenBank/DDBJ databases">
        <title>Friends and foes A comparative genomics study of 23 Aspergillus species from section Flavi.</title>
        <authorList>
            <consortium name="DOE Joint Genome Institute"/>
            <person name="Kjaerbolling I."/>
            <person name="Vesth T."/>
            <person name="Frisvad J.C."/>
            <person name="Nybo J.L."/>
            <person name="Theobald S."/>
            <person name="Kildgaard S."/>
            <person name="Isbrandt T."/>
            <person name="Kuo A."/>
            <person name="Sato A."/>
            <person name="Lyhne E.K."/>
            <person name="Kogle M.E."/>
            <person name="Wiebenga A."/>
            <person name="Kun R.S."/>
            <person name="Lubbers R.J."/>
            <person name="Makela M.R."/>
            <person name="Barry K."/>
            <person name="Chovatia M."/>
            <person name="Clum A."/>
            <person name="Daum C."/>
            <person name="Haridas S."/>
            <person name="He G."/>
            <person name="LaButti K."/>
            <person name="Lipzen A."/>
            <person name="Mondo S."/>
            <person name="Riley R."/>
            <person name="Salamov A."/>
            <person name="Simmons B.A."/>
            <person name="Magnuson J.K."/>
            <person name="Henrissat B."/>
            <person name="Mortensen U.H."/>
            <person name="Larsen T.O."/>
            <person name="Devries R.P."/>
            <person name="Grigoriev I.V."/>
            <person name="Machida M."/>
            <person name="Baker S.E."/>
            <person name="Andersen M.R."/>
        </authorList>
    </citation>
    <scope>NUCLEOTIDE SEQUENCE</scope>
    <source>
        <strain evidence="4">CBS 117612</strain>
    </source>
</reference>
<comment type="similarity">
    <text evidence="2">Belongs to the TCTP family.</text>
</comment>
<name>A0A5N6XW70_9EURO</name>
<dbReference type="SUPFAM" id="SSF51316">
    <property type="entry name" value="Mss4-like"/>
    <property type="match status" value="1"/>
</dbReference>
<dbReference type="InterPro" id="IPR018103">
    <property type="entry name" value="Translation_control_tumour_CS"/>
</dbReference>
<dbReference type="PROSITE" id="PS51797">
    <property type="entry name" value="TCTP_3"/>
    <property type="match status" value="1"/>
</dbReference>
<evidence type="ECO:0000256" key="2">
    <source>
        <dbReference type="PROSITE-ProRule" id="PRU01133"/>
    </source>
</evidence>
<dbReference type="Proteomes" id="UP000325558">
    <property type="component" value="Unassembled WGS sequence"/>
</dbReference>
<dbReference type="InterPro" id="IPR034737">
    <property type="entry name" value="TCTP"/>
</dbReference>
<dbReference type="Gene3D" id="2.170.150.10">
    <property type="entry name" value="Metal Binding Protein, Guanine Nucleotide Exchange Factor, Chain A"/>
    <property type="match status" value="1"/>
</dbReference>
<protein>
    <recommendedName>
        <fullName evidence="1">Translationally-controlled tumor protein homolog</fullName>
    </recommendedName>
</protein>
<dbReference type="InterPro" id="IPR011057">
    <property type="entry name" value="Mss4-like_sf"/>
</dbReference>
<organism evidence="4">
    <name type="scientific">Aspergillus arachidicola</name>
    <dbReference type="NCBI Taxonomy" id="656916"/>
    <lineage>
        <taxon>Eukaryota</taxon>
        <taxon>Fungi</taxon>
        <taxon>Dikarya</taxon>
        <taxon>Ascomycota</taxon>
        <taxon>Pezizomycotina</taxon>
        <taxon>Eurotiomycetes</taxon>
        <taxon>Eurotiomycetidae</taxon>
        <taxon>Eurotiales</taxon>
        <taxon>Aspergillaceae</taxon>
        <taxon>Aspergillus</taxon>
        <taxon>Aspergillus subgen. Circumdati</taxon>
    </lineage>
</organism>
<proteinExistence type="inferred from homology"/>
<sequence length="173" mass="19620">MIIYEDIFSGNELISDAFNLKEVDKVLFEVDCRTITVGNDNFELEGANPSAEGGDEDAGGAGDGEQVLDIQHNFRLQKYPKLDKKLYLSYLKGYMKKIKDYLKEKGASDEEIKEFETNANTAAKKIIANYKNYDVYVGESFDGEAMQVLVDYREDGITPYATFWKHGLKELKV</sequence>
<dbReference type="PROSITE" id="PS01002">
    <property type="entry name" value="TCTP_1"/>
    <property type="match status" value="1"/>
</dbReference>
<evidence type="ECO:0000313" key="4">
    <source>
        <dbReference type="EMBL" id="KAE8337384.1"/>
    </source>
</evidence>
<dbReference type="AlphaFoldDB" id="A0A5N6XW70"/>
<dbReference type="InterPro" id="IPR018105">
    <property type="entry name" value="Translational_control_tumour_p"/>
</dbReference>
<dbReference type="FunFam" id="2.170.150.10:FF:000002">
    <property type="entry name" value="Translationally-controlled tumor protein homolog"/>
    <property type="match status" value="1"/>
</dbReference>
<dbReference type="GO" id="GO:0005509">
    <property type="term" value="F:calcium ion binding"/>
    <property type="evidence" value="ECO:0007669"/>
    <property type="project" value="TreeGrafter"/>
</dbReference>
<dbReference type="PANTHER" id="PTHR11991">
    <property type="entry name" value="TRANSLATIONALLY CONTROLLED TUMOR PROTEIN-RELATED"/>
    <property type="match status" value="1"/>
</dbReference>
<dbReference type="OrthoDB" id="10248936at2759"/>
<evidence type="ECO:0000259" key="3">
    <source>
        <dbReference type="PROSITE" id="PS51797"/>
    </source>
</evidence>
<dbReference type="InterPro" id="IPR011323">
    <property type="entry name" value="Mss4/transl-control_tumour"/>
</dbReference>
<dbReference type="GO" id="GO:0005737">
    <property type="term" value="C:cytoplasm"/>
    <property type="evidence" value="ECO:0007669"/>
    <property type="project" value="TreeGrafter"/>
</dbReference>
<dbReference type="Pfam" id="PF00838">
    <property type="entry name" value="TCTP"/>
    <property type="match status" value="1"/>
</dbReference>
<accession>A0A5N6XW70</accession>
<gene>
    <name evidence="4" type="ORF">BDV24DRAFT_140178</name>
</gene>
<feature type="domain" description="TCTP" evidence="3">
    <location>
        <begin position="1"/>
        <end position="173"/>
    </location>
</feature>
<dbReference type="EMBL" id="ML737181">
    <property type="protein sequence ID" value="KAE8337384.1"/>
    <property type="molecule type" value="Genomic_DNA"/>
</dbReference>
<dbReference type="PANTHER" id="PTHR11991:SF0">
    <property type="entry name" value="TRANSLATIONALLY-CONTROLLED TUMOR PROTEIN"/>
    <property type="match status" value="1"/>
</dbReference>